<feature type="domain" description="UPF0506" evidence="7">
    <location>
        <begin position="27"/>
        <end position="85"/>
    </location>
</feature>
<dbReference type="EMBL" id="FN323847">
    <property type="protein sequence ID" value="CAX79571.1"/>
    <property type="molecule type" value="mRNA"/>
</dbReference>
<proteinExistence type="evidence at transcript level"/>
<dbReference type="EMBL" id="FN323838">
    <property type="protein sequence ID" value="CAX79562.1"/>
    <property type="molecule type" value="mRNA"/>
</dbReference>
<protein>
    <recommendedName>
        <fullName evidence="7">UPF0506 domain-containing protein</fullName>
    </recommendedName>
</protein>
<reference evidence="8" key="1">
    <citation type="journal article" date="2009" name="Nature">
        <title>The Schistosoma japonicum genome reveals features of host-parasite interplay.</title>
        <authorList>
            <person name="Liu F."/>
            <person name="Zhou Y."/>
            <person name="Wang Z.Q."/>
            <person name="Lu G."/>
            <person name="Zheng H."/>
            <person name="Brindley P.J."/>
            <person name="McManus D.P."/>
            <person name="Blair D."/>
            <person name="Zhang Q.H."/>
            <person name="Zhong Y."/>
            <person name="Wang S."/>
            <person name="Han Z.G."/>
            <person name="Chen Z."/>
        </authorList>
    </citation>
    <scope>NUCLEOTIDE SEQUENCE</scope>
    <source>
        <strain evidence="8">Anhui</strain>
    </source>
</reference>
<dbReference type="EMBL" id="FN323836">
    <property type="protein sequence ID" value="CAX79560.1"/>
    <property type="molecule type" value="mRNA"/>
</dbReference>
<evidence type="ECO:0000256" key="6">
    <source>
        <dbReference type="SAM" id="SignalP"/>
    </source>
</evidence>
<dbReference type="EMBL" id="FN323839">
    <property type="protein sequence ID" value="CAX79563.1"/>
    <property type="molecule type" value="mRNA"/>
</dbReference>
<dbReference type="EMBL" id="FN323835">
    <property type="protein sequence ID" value="CAX79559.1"/>
    <property type="molecule type" value="mRNA"/>
</dbReference>
<reference evidence="8" key="2">
    <citation type="submission" date="2009-03" db="EMBL/GenBank/DDBJ databases">
        <authorList>
            <person name="Gang L."/>
        </authorList>
    </citation>
    <scope>NUCLEOTIDE SEQUENCE</scope>
    <source>
        <strain evidence="8">Anhui</strain>
    </source>
</reference>
<feature type="chain" id="PRO_5007646944" description="UPF0506 domain-containing protein" evidence="6">
    <location>
        <begin position="27"/>
        <end position="87"/>
    </location>
</feature>
<feature type="signal peptide" evidence="6">
    <location>
        <begin position="1"/>
        <end position="26"/>
    </location>
</feature>
<comment type="subcellular location">
    <subcellularLocation>
        <location evidence="1">Secreted</location>
    </subcellularLocation>
</comment>
<evidence type="ECO:0000259" key="7">
    <source>
        <dbReference type="Pfam" id="PF11703"/>
    </source>
</evidence>
<name>C1LXY2_SCHJA</name>
<evidence type="ECO:0000256" key="5">
    <source>
        <dbReference type="ARBA" id="ARBA00023157"/>
    </source>
</evidence>
<evidence type="ECO:0000256" key="3">
    <source>
        <dbReference type="ARBA" id="ARBA00022729"/>
    </source>
</evidence>
<sequence>MMSTQHFILSLTIFIIISNLHDEVNACRELGEECVTRGPKSCCEPLICGLKSHGTGVCVKCIPGGSECKKSEDCCSKRCKSGYCTFK</sequence>
<keyword evidence="2" id="KW-0964">Secreted</keyword>
<dbReference type="EMBL" id="FN323851">
    <property type="protein sequence ID" value="CAX79575.1"/>
    <property type="molecule type" value="mRNA"/>
</dbReference>
<keyword evidence="3 6" id="KW-0732">Signal</keyword>
<dbReference type="EMBL" id="FN323833">
    <property type="protein sequence ID" value="CAX79557.1"/>
    <property type="molecule type" value="mRNA"/>
</dbReference>
<evidence type="ECO:0000256" key="2">
    <source>
        <dbReference type="ARBA" id="ARBA00022525"/>
    </source>
</evidence>
<dbReference type="InterPro" id="IPR021712">
    <property type="entry name" value="UPF0506"/>
</dbReference>
<accession>C1LXY2</accession>
<dbReference type="EMBL" id="FN323843">
    <property type="protein sequence ID" value="CAX79567.1"/>
    <property type="molecule type" value="mRNA"/>
</dbReference>
<evidence type="ECO:0000313" key="8">
    <source>
        <dbReference type="EMBL" id="CAX79560.1"/>
    </source>
</evidence>
<dbReference type="EMBL" id="FN323842">
    <property type="protein sequence ID" value="CAX79566.1"/>
    <property type="molecule type" value="mRNA"/>
</dbReference>
<dbReference type="GO" id="GO:0005576">
    <property type="term" value="C:extracellular region"/>
    <property type="evidence" value="ECO:0007669"/>
    <property type="project" value="UniProtKB-SubCell"/>
</dbReference>
<keyword evidence="4" id="KW-0960">Knottin</keyword>
<dbReference type="Pfam" id="PF11703">
    <property type="entry name" value="UPF0506"/>
    <property type="match status" value="1"/>
</dbReference>
<evidence type="ECO:0000256" key="4">
    <source>
        <dbReference type="ARBA" id="ARBA00022854"/>
    </source>
</evidence>
<dbReference type="EMBL" id="FN323837">
    <property type="protein sequence ID" value="CAX79561.1"/>
    <property type="molecule type" value="mRNA"/>
</dbReference>
<dbReference type="AlphaFoldDB" id="C1LXY2"/>
<dbReference type="EMBL" id="FN323841">
    <property type="protein sequence ID" value="CAX79565.1"/>
    <property type="molecule type" value="mRNA"/>
</dbReference>
<organism evidence="8">
    <name type="scientific">Schistosoma japonicum</name>
    <name type="common">Blood fluke</name>
    <dbReference type="NCBI Taxonomy" id="6182"/>
    <lineage>
        <taxon>Eukaryota</taxon>
        <taxon>Metazoa</taxon>
        <taxon>Spiralia</taxon>
        <taxon>Lophotrochozoa</taxon>
        <taxon>Platyhelminthes</taxon>
        <taxon>Trematoda</taxon>
        <taxon>Digenea</taxon>
        <taxon>Strigeidida</taxon>
        <taxon>Schistosomatoidea</taxon>
        <taxon>Schistosomatidae</taxon>
        <taxon>Schistosoma</taxon>
    </lineage>
</organism>
<evidence type="ECO:0000256" key="1">
    <source>
        <dbReference type="ARBA" id="ARBA00004613"/>
    </source>
</evidence>
<keyword evidence="5" id="KW-1015">Disulfide bond</keyword>